<organism evidence="1 2">
    <name type="scientific">Chitinophaga flava</name>
    <dbReference type="NCBI Taxonomy" id="2259036"/>
    <lineage>
        <taxon>Bacteria</taxon>
        <taxon>Pseudomonadati</taxon>
        <taxon>Bacteroidota</taxon>
        <taxon>Chitinophagia</taxon>
        <taxon>Chitinophagales</taxon>
        <taxon>Chitinophagaceae</taxon>
        <taxon>Chitinophaga</taxon>
    </lineage>
</organism>
<comment type="caution">
    <text evidence="1">The sequence shown here is derived from an EMBL/GenBank/DDBJ whole genome shotgun (WGS) entry which is preliminary data.</text>
</comment>
<evidence type="ECO:0000313" key="1">
    <source>
        <dbReference type="EMBL" id="RBL92125.1"/>
    </source>
</evidence>
<reference evidence="1 2" key="1">
    <citation type="submission" date="2018-05" db="EMBL/GenBank/DDBJ databases">
        <title>Chitinophaga sp. K3CV102501T nov., isolated from isolated from a monsoon evergreen broad-leaved forest soil.</title>
        <authorList>
            <person name="Lv Y."/>
        </authorList>
    </citation>
    <scope>NUCLEOTIDE SEQUENCE [LARGE SCALE GENOMIC DNA]</scope>
    <source>
        <strain evidence="1 2">GDMCC 1.1325</strain>
    </source>
</reference>
<proteinExistence type="predicted"/>
<gene>
    <name evidence="1" type="ORF">DF182_05890</name>
</gene>
<evidence type="ECO:0000313" key="2">
    <source>
        <dbReference type="Proteomes" id="UP000253410"/>
    </source>
</evidence>
<dbReference type="OrthoDB" id="9842887at2"/>
<name>A0A365Y2M0_9BACT</name>
<dbReference type="EMBL" id="QFFJ01000001">
    <property type="protein sequence ID" value="RBL92125.1"/>
    <property type="molecule type" value="Genomic_DNA"/>
</dbReference>
<keyword evidence="2" id="KW-1185">Reference proteome</keyword>
<dbReference type="AlphaFoldDB" id="A0A365Y2M0"/>
<dbReference type="Proteomes" id="UP000253410">
    <property type="component" value="Unassembled WGS sequence"/>
</dbReference>
<protein>
    <submittedName>
        <fullName evidence="1">Uncharacterized protein</fullName>
    </submittedName>
</protein>
<accession>A0A365Y2M0</accession>
<dbReference type="RefSeq" id="WP_113614725.1">
    <property type="nucleotide sequence ID" value="NZ_QFFJ01000001.1"/>
</dbReference>
<sequence>MEHIPENIKVVARFILTGLQRALSDISQTEQQQLSQGLTAISLHLPVILLNTGLTKTLIPASHIYCQLQHNLLGVYAQETGTFLLDITKGSMIVSMRPTGTDTHPTIPAYQRNILPHQHISPDGFIHDDIEATADEKATVNLMKSRQQIKHFSATQLPHIQFKNDDLPMPDTAPEGGYLILTRMLNDYCRYRETYAAGLHPSDAHPPSFSGDAGRQPHKYFIPLNVEEIISSGIDLSKTGIIRVNPRD</sequence>